<dbReference type="Proteomes" id="UP000023152">
    <property type="component" value="Unassembled WGS sequence"/>
</dbReference>
<gene>
    <name evidence="1" type="ORF">RFI_08035</name>
</gene>
<evidence type="ECO:0000313" key="1">
    <source>
        <dbReference type="EMBL" id="ETO29090.1"/>
    </source>
</evidence>
<dbReference type="EMBL" id="ASPP01006259">
    <property type="protein sequence ID" value="ETO29090.1"/>
    <property type="molecule type" value="Genomic_DNA"/>
</dbReference>
<proteinExistence type="predicted"/>
<organism evidence="1 2">
    <name type="scientific">Reticulomyxa filosa</name>
    <dbReference type="NCBI Taxonomy" id="46433"/>
    <lineage>
        <taxon>Eukaryota</taxon>
        <taxon>Sar</taxon>
        <taxon>Rhizaria</taxon>
        <taxon>Retaria</taxon>
        <taxon>Foraminifera</taxon>
        <taxon>Monothalamids</taxon>
        <taxon>Reticulomyxidae</taxon>
        <taxon>Reticulomyxa</taxon>
    </lineage>
</organism>
<sequence>MLLHKKCFNNKNLSPKKRRFFFYKKLFSIFIFFLKKNIDYWKEIMRDFEVGLLLNVAKITFHSVCAFCENKVSTRCCYYEPILSLINPMRHHEEVIDRSFNVLVQTLCSPFRSTSNEANINDTNTIKCRGGMQNDNVGNSESRKYAKEIKTLLRLFGSIANKEELQQKIEYYNGNIELVIKDVVQQSIEKEV</sequence>
<reference evidence="1 2" key="1">
    <citation type="journal article" date="2013" name="Curr. Biol.">
        <title>The Genome of the Foraminiferan Reticulomyxa filosa.</title>
        <authorList>
            <person name="Glockner G."/>
            <person name="Hulsmann N."/>
            <person name="Schleicher M."/>
            <person name="Noegel A.A."/>
            <person name="Eichinger L."/>
            <person name="Gallinger C."/>
            <person name="Pawlowski J."/>
            <person name="Sierra R."/>
            <person name="Euteneuer U."/>
            <person name="Pillet L."/>
            <person name="Moustafa A."/>
            <person name="Platzer M."/>
            <person name="Groth M."/>
            <person name="Szafranski K."/>
            <person name="Schliwa M."/>
        </authorList>
    </citation>
    <scope>NUCLEOTIDE SEQUENCE [LARGE SCALE GENOMIC DNA]</scope>
</reference>
<evidence type="ECO:0000313" key="2">
    <source>
        <dbReference type="Proteomes" id="UP000023152"/>
    </source>
</evidence>
<protein>
    <submittedName>
        <fullName evidence="1">Uncharacterized protein</fullName>
    </submittedName>
</protein>
<dbReference type="AlphaFoldDB" id="X6NS31"/>
<comment type="caution">
    <text evidence="1">The sequence shown here is derived from an EMBL/GenBank/DDBJ whole genome shotgun (WGS) entry which is preliminary data.</text>
</comment>
<keyword evidence="2" id="KW-1185">Reference proteome</keyword>
<accession>X6NS31</accession>
<name>X6NS31_RETFI</name>